<protein>
    <recommendedName>
        <fullName evidence="4">RNA chaperone ProQ</fullName>
    </recommendedName>
</protein>
<evidence type="ECO:0000313" key="7">
    <source>
        <dbReference type="EMBL" id="AWK14427.1"/>
    </source>
</evidence>
<feature type="domain" description="ProQ/FinO" evidence="6">
    <location>
        <begin position="5"/>
        <end position="119"/>
    </location>
</feature>
<dbReference type="SUPFAM" id="SSF48657">
    <property type="entry name" value="FinO-like"/>
    <property type="match status" value="1"/>
</dbReference>
<dbReference type="STRING" id="1878942.GCA_900128755_00767"/>
<comment type="subcellular location">
    <subcellularLocation>
        <location evidence="4">Cytoplasm</location>
    </subcellularLocation>
</comment>
<sequence>MENQPKLNSSKEIIAFLAEQFPLCFTTEGKTFPLKIGIFQDLVERIRQLDPLSKTKLRTALRLYTSSWRYLYEIKVGTERIDLDGKTCGVLEQQHVDHARKQLTEAKARVQLQRGQKVKKRETALATGDIPQSRRAHFEGKRAEPYTQKITVAENKLSLQKNPAQQFSSANPTTKAHLPDSMPPTEISNLKIGQEIKVKAGKNAMNAIILEIAKNGVRVQLSSGLAMIVRAEHVQF</sequence>
<accession>A0A2U8I5K0</accession>
<dbReference type="NCBIfam" id="NF003434">
    <property type="entry name" value="PRK04950.1"/>
    <property type="match status" value="1"/>
</dbReference>
<dbReference type="GO" id="GO:0005829">
    <property type="term" value="C:cytosol"/>
    <property type="evidence" value="ECO:0007669"/>
    <property type="project" value="TreeGrafter"/>
</dbReference>
<dbReference type="PANTHER" id="PTHR38106">
    <property type="entry name" value="RNA CHAPERONE PROQ"/>
    <property type="match status" value="1"/>
</dbReference>
<dbReference type="EMBL" id="CP021659">
    <property type="protein sequence ID" value="AWK14427.1"/>
    <property type="molecule type" value="Genomic_DNA"/>
</dbReference>
<dbReference type="RefSeq" id="WP_072549687.1">
    <property type="nucleotide sequence ID" value="NZ_CP021659.1"/>
</dbReference>
<dbReference type="Pfam" id="PF04352">
    <property type="entry name" value="ProQ"/>
    <property type="match status" value="1"/>
</dbReference>
<dbReference type="SMART" id="SM00945">
    <property type="entry name" value="ProQ"/>
    <property type="match status" value="1"/>
</dbReference>
<dbReference type="PANTHER" id="PTHR38106:SF1">
    <property type="entry name" value="RNA CHAPERONE PROQ"/>
    <property type="match status" value="1"/>
</dbReference>
<dbReference type="AlphaFoldDB" id="A0A2U8I5K0"/>
<dbReference type="OrthoDB" id="8421419at2"/>
<evidence type="ECO:0000313" key="8">
    <source>
        <dbReference type="Proteomes" id="UP000261875"/>
    </source>
</evidence>
<comment type="function">
    <text evidence="4">RNA chaperone with significant RNA binding, RNA strand exchange and RNA duplexing activities. May regulate ProP activity through an RNA-based, post-transcriptional mechanism.</text>
</comment>
<dbReference type="Pfam" id="PF17516">
    <property type="entry name" value="ProQ_C"/>
    <property type="match status" value="1"/>
</dbReference>
<evidence type="ECO:0000256" key="5">
    <source>
        <dbReference type="SAM" id="MobiDB-lite"/>
    </source>
</evidence>
<dbReference type="Gene3D" id="1.10.1710.10">
    <property type="entry name" value="ProQ/FinO domain"/>
    <property type="match status" value="1"/>
</dbReference>
<evidence type="ECO:0000256" key="2">
    <source>
        <dbReference type="ARBA" id="ARBA00022884"/>
    </source>
</evidence>
<dbReference type="InterPro" id="IPR035236">
    <property type="entry name" value="ProQ_C"/>
</dbReference>
<dbReference type="FunFam" id="1.10.1710.10:FF:000001">
    <property type="entry name" value="RNA chaperone ProQ"/>
    <property type="match status" value="1"/>
</dbReference>
<dbReference type="KEGG" id="fsm:CCS41_07980"/>
<feature type="region of interest" description="Disordered" evidence="5">
    <location>
        <begin position="162"/>
        <end position="187"/>
    </location>
</feature>
<proteinExistence type="inferred from homology"/>
<comment type="similarity">
    <text evidence="4">Belongs to the ProQ family.</text>
</comment>
<name>A0A2U8I5K0_9GAMM</name>
<dbReference type="InterPro" id="IPR036442">
    <property type="entry name" value="ProQ/FinO_sf"/>
</dbReference>
<dbReference type="GO" id="GO:0010608">
    <property type="term" value="P:post-transcriptional regulation of gene expression"/>
    <property type="evidence" value="ECO:0007669"/>
    <property type="project" value="InterPro"/>
</dbReference>
<dbReference type="GO" id="GO:0033592">
    <property type="term" value="F:RNA strand annealing activity"/>
    <property type="evidence" value="ECO:0007669"/>
    <property type="project" value="UniProtKB-UniRule"/>
</dbReference>
<dbReference type="InterPro" id="IPR023529">
    <property type="entry name" value="ProQ"/>
</dbReference>
<evidence type="ECO:0000256" key="3">
    <source>
        <dbReference type="ARBA" id="ARBA00023186"/>
    </source>
</evidence>
<organism evidence="7 8">
    <name type="scientific">Candidatus Fukatsuia symbiotica</name>
    <dbReference type="NCBI Taxonomy" id="1878942"/>
    <lineage>
        <taxon>Bacteria</taxon>
        <taxon>Pseudomonadati</taxon>
        <taxon>Pseudomonadota</taxon>
        <taxon>Gammaproteobacteria</taxon>
        <taxon>Enterobacterales</taxon>
        <taxon>Yersiniaceae</taxon>
        <taxon>Candidatus Fukatsuia</taxon>
    </lineage>
</organism>
<keyword evidence="8" id="KW-1185">Reference proteome</keyword>
<dbReference type="HAMAP" id="MF_00749">
    <property type="entry name" value="ProQ"/>
    <property type="match status" value="1"/>
</dbReference>
<gene>
    <name evidence="4" type="primary">proQ</name>
    <name evidence="7" type="ORF">CCS41_07980</name>
</gene>
<reference evidence="7 8" key="1">
    <citation type="submission" date="2017-05" db="EMBL/GenBank/DDBJ databases">
        <title>Genome sequence of Candidatus Fukatsuia symbiotica and Candidatus Hamiltonella defensa from Acyrthosiphon pisum strain 5D.</title>
        <authorList>
            <person name="Patel V.A."/>
            <person name="Chevignon G."/>
            <person name="Russell J.A."/>
            <person name="Oliver K.M."/>
        </authorList>
    </citation>
    <scope>NUCLEOTIDE SEQUENCE [LARGE SCALE GENOMIC DNA]</scope>
    <source>
        <strain evidence="7 8">5D</strain>
    </source>
</reference>
<keyword evidence="1 4" id="KW-0963">Cytoplasm</keyword>
<dbReference type="GO" id="GO:0034057">
    <property type="term" value="F:RNA strand-exchange activity"/>
    <property type="evidence" value="ECO:0007669"/>
    <property type="project" value="UniProtKB-UniRule"/>
</dbReference>
<evidence type="ECO:0000256" key="1">
    <source>
        <dbReference type="ARBA" id="ARBA00022490"/>
    </source>
</evidence>
<keyword evidence="3 4" id="KW-0143">Chaperone</keyword>
<keyword evidence="2 4" id="KW-0694">RNA-binding</keyword>
<dbReference type="InterPro" id="IPR016103">
    <property type="entry name" value="ProQ/FinO"/>
</dbReference>
<evidence type="ECO:0000259" key="6">
    <source>
        <dbReference type="SMART" id="SM00945"/>
    </source>
</evidence>
<evidence type="ECO:0000256" key="4">
    <source>
        <dbReference type="HAMAP-Rule" id="MF_00749"/>
    </source>
</evidence>
<dbReference type="Proteomes" id="UP000261875">
    <property type="component" value="Chromosome"/>
</dbReference>
<feature type="compositionally biased region" description="Polar residues" evidence="5">
    <location>
        <begin position="162"/>
        <end position="174"/>
    </location>
</feature>